<evidence type="ECO:0000313" key="10">
    <source>
        <dbReference type="Proteomes" id="UP000019205"/>
    </source>
</evidence>
<comment type="similarity">
    <text evidence="1 7">Belongs to the CcmH/CycL/Ccl2/NrfF family.</text>
</comment>
<dbReference type="OrthoDB" id="9804975at2"/>
<keyword evidence="7" id="KW-0472">Membrane</keyword>
<dbReference type="PANTHER" id="PTHR47870:SF1">
    <property type="entry name" value="CYTOCHROME C-TYPE BIOGENESIS PROTEIN CCMH"/>
    <property type="match status" value="1"/>
</dbReference>
<dbReference type="STRING" id="314285.KT71_16556"/>
<dbReference type="InterPro" id="IPR005616">
    <property type="entry name" value="CcmH/CycL/Ccl2/NrfF_N"/>
</dbReference>
<gene>
    <name evidence="9" type="ORF">KT71_16556</name>
</gene>
<evidence type="ECO:0000256" key="4">
    <source>
        <dbReference type="ARBA" id="ARBA00022729"/>
    </source>
</evidence>
<dbReference type="Pfam" id="PF03918">
    <property type="entry name" value="CcmH"/>
    <property type="match status" value="1"/>
</dbReference>
<feature type="transmembrane region" description="Helical" evidence="7">
    <location>
        <begin position="104"/>
        <end position="125"/>
    </location>
</feature>
<feature type="signal peptide" evidence="7">
    <location>
        <begin position="1"/>
        <end position="20"/>
    </location>
</feature>
<keyword evidence="7" id="KW-0812">Transmembrane</keyword>
<dbReference type="GO" id="GO:0017004">
    <property type="term" value="P:cytochrome complex assembly"/>
    <property type="evidence" value="ECO:0007669"/>
    <property type="project" value="UniProtKB-KW"/>
</dbReference>
<keyword evidence="4 7" id="KW-0732">Signal</keyword>
<comment type="function">
    <text evidence="7">Possible subunit of a heme lyase.</text>
</comment>
<keyword evidence="7" id="KW-1133">Transmembrane helix</keyword>
<dbReference type="GO" id="GO:0046872">
    <property type="term" value="F:metal ion binding"/>
    <property type="evidence" value="ECO:0007669"/>
    <property type="project" value="UniProtKB-KW"/>
</dbReference>
<dbReference type="EMBL" id="AAOA02000001">
    <property type="protein sequence ID" value="EAQ99299.2"/>
    <property type="molecule type" value="Genomic_DNA"/>
</dbReference>
<evidence type="ECO:0000256" key="6">
    <source>
        <dbReference type="ARBA" id="ARBA00023004"/>
    </source>
</evidence>
<reference evidence="9 10" key="1">
    <citation type="journal article" date="2007" name="Proc. Natl. Acad. Sci. U.S.A.">
        <title>Characterization of a marine gammaproteobacterium capable of aerobic anoxygenic photosynthesis.</title>
        <authorList>
            <person name="Fuchs B.M."/>
            <person name="Spring S."/>
            <person name="Teeling H."/>
            <person name="Quast C."/>
            <person name="Wulf J."/>
            <person name="Schattenhofer M."/>
            <person name="Yan S."/>
            <person name="Ferriera S."/>
            <person name="Johnson J."/>
            <person name="Glockner F.O."/>
            <person name="Amann R."/>
        </authorList>
    </citation>
    <scope>NUCLEOTIDE SEQUENCE [LARGE SCALE GENOMIC DNA]</scope>
    <source>
        <strain evidence="9">KT71</strain>
    </source>
</reference>
<proteinExistence type="inferred from homology"/>
<keyword evidence="2 7" id="KW-0349">Heme</keyword>
<dbReference type="Gene3D" id="1.10.8.640">
    <property type="entry name" value="Cytochrome C biogenesis protein"/>
    <property type="match status" value="1"/>
</dbReference>
<dbReference type="CDD" id="cd16378">
    <property type="entry name" value="CcmH_N"/>
    <property type="match status" value="1"/>
</dbReference>
<dbReference type="Proteomes" id="UP000019205">
    <property type="component" value="Chromosome"/>
</dbReference>
<dbReference type="InterPro" id="IPR038297">
    <property type="entry name" value="CcmH/CycL/NrfF/Ccl2_sf"/>
</dbReference>
<feature type="domain" description="CcmH/CycL/Ccl2/NrfF N-terminal" evidence="8">
    <location>
        <begin position="9"/>
        <end position="151"/>
    </location>
</feature>
<dbReference type="InterPro" id="IPR051263">
    <property type="entry name" value="C-type_cytochrome_biogenesis"/>
</dbReference>
<keyword evidence="10" id="KW-1185">Reference proteome</keyword>
<comment type="caution">
    <text evidence="9">The sequence shown here is derived from an EMBL/GenBank/DDBJ whole genome shotgun (WGS) entry which is preliminary data.</text>
</comment>
<keyword evidence="6 7" id="KW-0408">Iron</keyword>
<evidence type="ECO:0000256" key="7">
    <source>
        <dbReference type="RuleBase" id="RU364112"/>
    </source>
</evidence>
<evidence type="ECO:0000259" key="8">
    <source>
        <dbReference type="Pfam" id="PF03918"/>
    </source>
</evidence>
<reference evidence="9 10" key="2">
    <citation type="journal article" date="2009" name="PLoS ONE">
        <title>The photosynthetic apparatus and its regulation in the aerobic gammaproteobacterium Congregibacter litoralis gen. nov., sp. nov.</title>
        <authorList>
            <person name="Spring S."/>
            <person name="Lunsdorf H."/>
            <person name="Fuchs B.M."/>
            <person name="Tindall B.J."/>
        </authorList>
    </citation>
    <scope>NUCLEOTIDE SEQUENCE [LARGE SCALE GENOMIC DNA]</scope>
    <source>
        <strain evidence="9">KT71</strain>
    </source>
</reference>
<evidence type="ECO:0000256" key="5">
    <source>
        <dbReference type="ARBA" id="ARBA00022748"/>
    </source>
</evidence>
<evidence type="ECO:0000256" key="1">
    <source>
        <dbReference type="ARBA" id="ARBA00010342"/>
    </source>
</evidence>
<dbReference type="RefSeq" id="WP_023659501.1">
    <property type="nucleotide sequence ID" value="NZ_CM002299.1"/>
</dbReference>
<dbReference type="eggNOG" id="COG3088">
    <property type="taxonomic scope" value="Bacteria"/>
</dbReference>
<sequence length="167" mass="18190">MRFAAVAVLMAVFCTTPAFAVIETYEFSSPRLEARYRALSQELRCPKCQNQNIADSNAPISQDLRALVYAQLEAGASDEEILKDMVARYGEFVRYSPAASGAALWLWLAPALMLGAGFLLLLLLLRRGRNPVTDDGDALTAEERQRLARMMSDAGADDAGADKDAGQ</sequence>
<feature type="chain" id="PRO_5011018526" description="Cytochrome c-type biogenesis protein" evidence="7">
    <location>
        <begin position="21"/>
        <end position="167"/>
    </location>
</feature>
<name>A4A3M6_9GAMM</name>
<accession>A4A3M6</accession>
<keyword evidence="5" id="KW-0201">Cytochrome c-type biogenesis</keyword>
<dbReference type="AlphaFoldDB" id="A4A3M6"/>
<dbReference type="PANTHER" id="PTHR47870">
    <property type="entry name" value="CYTOCHROME C-TYPE BIOGENESIS PROTEIN CCMH"/>
    <property type="match status" value="1"/>
</dbReference>
<dbReference type="FunFam" id="1.10.8.640:FF:000001">
    <property type="entry name" value="Cytochrome c-type biogenesis protein"/>
    <property type="match status" value="1"/>
</dbReference>
<dbReference type="GO" id="GO:0005886">
    <property type="term" value="C:plasma membrane"/>
    <property type="evidence" value="ECO:0007669"/>
    <property type="project" value="TreeGrafter"/>
</dbReference>
<protein>
    <recommendedName>
        <fullName evidence="7">Cytochrome c-type biogenesis protein</fullName>
    </recommendedName>
</protein>
<organism evidence="9 10">
    <name type="scientific">Congregibacter litoralis KT71</name>
    <dbReference type="NCBI Taxonomy" id="314285"/>
    <lineage>
        <taxon>Bacteria</taxon>
        <taxon>Pseudomonadati</taxon>
        <taxon>Pseudomonadota</taxon>
        <taxon>Gammaproteobacteria</taxon>
        <taxon>Cellvibrionales</taxon>
        <taxon>Halieaceae</taxon>
        <taxon>Congregibacter</taxon>
    </lineage>
</organism>
<evidence type="ECO:0000313" key="9">
    <source>
        <dbReference type="EMBL" id="EAQ99299.2"/>
    </source>
</evidence>
<dbReference type="HOGENOM" id="CLU_107187_0_0_6"/>
<evidence type="ECO:0000256" key="3">
    <source>
        <dbReference type="ARBA" id="ARBA00022723"/>
    </source>
</evidence>
<keyword evidence="3 7" id="KW-0479">Metal-binding</keyword>
<evidence type="ECO:0000256" key="2">
    <source>
        <dbReference type="ARBA" id="ARBA00022617"/>
    </source>
</evidence>